<keyword evidence="4" id="KW-1185">Reference proteome</keyword>
<gene>
    <name evidence="3" type="ORF">E0F88_00990</name>
</gene>
<name>A0A4R5E0R3_9BACT</name>
<evidence type="ECO:0000259" key="2">
    <source>
        <dbReference type="Pfam" id="PF07584"/>
    </source>
</evidence>
<feature type="transmembrane region" description="Helical" evidence="1">
    <location>
        <begin position="6"/>
        <end position="25"/>
    </location>
</feature>
<comment type="caution">
    <text evidence="3">The sequence shown here is derived from an EMBL/GenBank/DDBJ whole genome shotgun (WGS) entry which is preliminary data.</text>
</comment>
<proteinExistence type="predicted"/>
<keyword evidence="1" id="KW-1133">Transmembrane helix</keyword>
<accession>A0A4R5E0R3</accession>
<evidence type="ECO:0000256" key="1">
    <source>
        <dbReference type="SAM" id="Phobius"/>
    </source>
</evidence>
<dbReference type="EMBL" id="SMFL01000001">
    <property type="protein sequence ID" value="TDE18151.1"/>
    <property type="molecule type" value="Genomic_DNA"/>
</dbReference>
<evidence type="ECO:0000313" key="4">
    <source>
        <dbReference type="Proteomes" id="UP000294850"/>
    </source>
</evidence>
<dbReference type="InterPro" id="IPR024163">
    <property type="entry name" value="Aerotolerance_reg_N"/>
</dbReference>
<dbReference type="Proteomes" id="UP000294850">
    <property type="component" value="Unassembled WGS sequence"/>
</dbReference>
<keyword evidence="1" id="KW-0812">Transmembrane</keyword>
<dbReference type="NCBIfam" id="TIGR02226">
    <property type="entry name" value="two_anch"/>
    <property type="match status" value="1"/>
</dbReference>
<dbReference type="OrthoDB" id="890881at2"/>
<feature type="transmembrane region" description="Helical" evidence="1">
    <location>
        <begin position="56"/>
        <end position="74"/>
    </location>
</feature>
<keyword evidence="1" id="KW-0472">Membrane</keyword>
<evidence type="ECO:0000313" key="3">
    <source>
        <dbReference type="EMBL" id="TDE18151.1"/>
    </source>
</evidence>
<dbReference type="RefSeq" id="WP_131955785.1">
    <property type="nucleotide sequence ID" value="NZ_SMFL01000001.1"/>
</dbReference>
<feature type="domain" description="Aerotolerance regulator N-terminal" evidence="2">
    <location>
        <begin position="1"/>
        <end position="76"/>
    </location>
</feature>
<protein>
    <recommendedName>
        <fullName evidence="2">Aerotolerance regulator N-terminal domain-containing protein</fullName>
    </recommendedName>
</protein>
<feature type="transmembrane region" description="Helical" evidence="1">
    <location>
        <begin position="372"/>
        <end position="391"/>
    </location>
</feature>
<organism evidence="3 4">
    <name type="scientific">Dyadobacter psychrotolerans</name>
    <dbReference type="NCBI Taxonomy" id="2541721"/>
    <lineage>
        <taxon>Bacteria</taxon>
        <taxon>Pseudomonadati</taxon>
        <taxon>Bacteroidota</taxon>
        <taxon>Cytophagia</taxon>
        <taxon>Cytophagales</taxon>
        <taxon>Spirosomataceae</taxon>
        <taxon>Dyadobacter</taxon>
    </lineage>
</organism>
<sequence>MVFLQPALLWGALAVAIPVIIHFWYQKKGQTIAWAASQWLTDKTSLQHRGLRLDEILLLLLRCLMVILLVLLLSKPIAEWLNKDKTTSKVHLIQPDERLVSNFRFELEEALKKGEKVFWIGQETEQVKDLAILPKQYAQFLLLQNSISKAGSHGGELNLYINNTGSLANLPPIYTPESFKLHSIADSATVGKIPYLELGEGKKMFTDIKTGLLKTASDQTGSFTSEPVHKGKIKVLLDYKNPVEQQTVQASLLALEEIYGVPFALDLIKKTDIKYDWILLDQQIIAPDPRVLYVLSGDIRDKYLTDNVFQLQDSLRVPTSELVRNGQLPEWLGEAMVQFYKLKTTKNLLSQQQLNATFVKSKPVINQSSVKIHQWLLLLFVITLLIERWIALKKTVTQNYA</sequence>
<dbReference type="InterPro" id="IPR011933">
    <property type="entry name" value="Double_TM_dom"/>
</dbReference>
<dbReference type="PANTHER" id="PTHR37464:SF1">
    <property type="entry name" value="BLL2463 PROTEIN"/>
    <property type="match status" value="1"/>
</dbReference>
<dbReference type="Pfam" id="PF07584">
    <property type="entry name" value="BatA"/>
    <property type="match status" value="1"/>
</dbReference>
<reference evidence="3 4" key="1">
    <citation type="submission" date="2019-03" db="EMBL/GenBank/DDBJ databases">
        <title>Dyadobacter AR-3-6 sp. nov., isolated from arctic soil.</title>
        <authorList>
            <person name="Chaudhary D.K."/>
        </authorList>
    </citation>
    <scope>NUCLEOTIDE SEQUENCE [LARGE SCALE GENOMIC DNA]</scope>
    <source>
        <strain evidence="3 4">AR-3-6</strain>
    </source>
</reference>
<dbReference type="PANTHER" id="PTHR37464">
    <property type="entry name" value="BLL2463 PROTEIN"/>
    <property type="match status" value="1"/>
</dbReference>
<dbReference type="AlphaFoldDB" id="A0A4R5E0R3"/>